<dbReference type="Proteomes" id="UP000321301">
    <property type="component" value="Unassembled WGS sequence"/>
</dbReference>
<evidence type="ECO:0000256" key="1">
    <source>
        <dbReference type="ARBA" id="ARBA00022801"/>
    </source>
</evidence>
<keyword evidence="4" id="KW-0858">Xylan degradation</keyword>
<keyword evidence="2" id="KW-0732">Signal</keyword>
<dbReference type="Pfam" id="PF20434">
    <property type="entry name" value="BD-FAE"/>
    <property type="match status" value="1"/>
</dbReference>
<dbReference type="EMBL" id="BJYV01000001">
    <property type="protein sequence ID" value="GEO19707.1"/>
    <property type="molecule type" value="Genomic_DNA"/>
</dbReference>
<feature type="signal peptide" evidence="2">
    <location>
        <begin position="1"/>
        <end position="18"/>
    </location>
</feature>
<feature type="chain" id="PRO_5021868829" evidence="2">
    <location>
        <begin position="19"/>
        <end position="302"/>
    </location>
</feature>
<dbReference type="PANTHER" id="PTHR48081">
    <property type="entry name" value="AB HYDROLASE SUPERFAMILY PROTEIN C4A8.06C"/>
    <property type="match status" value="1"/>
</dbReference>
<comment type="caution">
    <text evidence="4">The sequence shown here is derived from an EMBL/GenBank/DDBJ whole genome shotgun (WGS) entry which is preliminary data.</text>
</comment>
<reference evidence="4 5" key="1">
    <citation type="submission" date="2019-07" db="EMBL/GenBank/DDBJ databases">
        <title>Whole genome shotgun sequence of Cyclobacterium qasimii NBRC 106168.</title>
        <authorList>
            <person name="Hosoyama A."/>
            <person name="Uohara A."/>
            <person name="Ohji S."/>
            <person name="Ichikawa N."/>
        </authorList>
    </citation>
    <scope>NUCLEOTIDE SEQUENCE [LARGE SCALE GENOMIC DNA]</scope>
    <source>
        <strain evidence="4 5">NBRC 106168</strain>
    </source>
</reference>
<name>A0A512C6I9_9BACT</name>
<evidence type="ECO:0000256" key="2">
    <source>
        <dbReference type="SAM" id="SignalP"/>
    </source>
</evidence>
<evidence type="ECO:0000259" key="3">
    <source>
        <dbReference type="Pfam" id="PF20434"/>
    </source>
</evidence>
<keyword evidence="4" id="KW-0624">Polysaccharide degradation</keyword>
<dbReference type="SUPFAM" id="SSF53474">
    <property type="entry name" value="alpha/beta-Hydrolases"/>
    <property type="match status" value="1"/>
</dbReference>
<dbReference type="Gene3D" id="3.40.50.1820">
    <property type="entry name" value="alpha/beta hydrolase"/>
    <property type="match status" value="1"/>
</dbReference>
<sequence>MKPIALILFLIVSIHLEAQQVVDLYPNAIPNSKPNSMIEEVIEKNGQVSWLKNVSKPTLTIYHPDKEMATGAGVIICPGGGYSGESYLREGTQIAEAFVRKGIAAFILKYRLPSDSIMIDKSIGPLQDAQQAIKTVRQHASEWGLDAQKIGIIGFSAGGHLAATAGTHFNKSYIPNDEKISLKPDFMMLIYPVISMKDELAHLGSRQNLLGKDPSEEQILLFSNELQIDQNTPPTWLTHAGDDNVVTVENSIRFYQGLIRNNVPAEMHLYPKGNHGFVLSSPAEEWMQPLFGWMNKSGIVKW</sequence>
<keyword evidence="5" id="KW-1185">Reference proteome</keyword>
<keyword evidence="4" id="KW-0326">Glycosidase</keyword>
<evidence type="ECO:0000313" key="5">
    <source>
        <dbReference type="Proteomes" id="UP000321301"/>
    </source>
</evidence>
<organism evidence="4 5">
    <name type="scientific">Cyclobacterium qasimii</name>
    <dbReference type="NCBI Taxonomy" id="1350429"/>
    <lineage>
        <taxon>Bacteria</taxon>
        <taxon>Pseudomonadati</taxon>
        <taxon>Bacteroidota</taxon>
        <taxon>Cytophagia</taxon>
        <taxon>Cytophagales</taxon>
        <taxon>Cyclobacteriaceae</taxon>
        <taxon>Cyclobacterium</taxon>
    </lineage>
</organism>
<feature type="domain" description="BD-FAE-like" evidence="3">
    <location>
        <begin position="59"/>
        <end position="257"/>
    </location>
</feature>
<dbReference type="RefSeq" id="WP_020889831.1">
    <property type="nucleotide sequence ID" value="NZ_BJYV01000001.1"/>
</dbReference>
<protein>
    <submittedName>
        <fullName evidence="4">Endo-1,4-beta-xylanase</fullName>
    </submittedName>
</protein>
<proteinExistence type="predicted"/>
<dbReference type="GO" id="GO:0045493">
    <property type="term" value="P:xylan catabolic process"/>
    <property type="evidence" value="ECO:0007669"/>
    <property type="project" value="UniProtKB-KW"/>
</dbReference>
<accession>A0A512C6I9</accession>
<dbReference type="InterPro" id="IPR049492">
    <property type="entry name" value="BD-FAE-like_dom"/>
</dbReference>
<keyword evidence="1 4" id="KW-0378">Hydrolase</keyword>
<evidence type="ECO:0000313" key="4">
    <source>
        <dbReference type="EMBL" id="GEO19707.1"/>
    </source>
</evidence>
<dbReference type="GO" id="GO:0016798">
    <property type="term" value="F:hydrolase activity, acting on glycosyl bonds"/>
    <property type="evidence" value="ECO:0007669"/>
    <property type="project" value="UniProtKB-KW"/>
</dbReference>
<keyword evidence="4" id="KW-0119">Carbohydrate metabolism</keyword>
<dbReference type="InterPro" id="IPR029058">
    <property type="entry name" value="AB_hydrolase_fold"/>
</dbReference>
<dbReference type="AlphaFoldDB" id="A0A512C6I9"/>
<dbReference type="PANTHER" id="PTHR48081:SF6">
    <property type="entry name" value="PEPTIDASE S9 PROLYL OLIGOPEPTIDASE CATALYTIC DOMAIN-CONTAINING PROTEIN"/>
    <property type="match status" value="1"/>
</dbReference>
<dbReference type="InterPro" id="IPR050300">
    <property type="entry name" value="GDXG_lipolytic_enzyme"/>
</dbReference>
<gene>
    <name evidence="4" type="ORF">CQA01_02410</name>
</gene>